<organism evidence="1 2">
    <name type="scientific">Drosophila busckii</name>
    <name type="common">Fruit fly</name>
    <dbReference type="NCBI Taxonomy" id="30019"/>
    <lineage>
        <taxon>Eukaryota</taxon>
        <taxon>Metazoa</taxon>
        <taxon>Ecdysozoa</taxon>
        <taxon>Arthropoda</taxon>
        <taxon>Hexapoda</taxon>
        <taxon>Insecta</taxon>
        <taxon>Pterygota</taxon>
        <taxon>Neoptera</taxon>
        <taxon>Endopterygota</taxon>
        <taxon>Diptera</taxon>
        <taxon>Brachycera</taxon>
        <taxon>Muscomorpha</taxon>
        <taxon>Ephydroidea</taxon>
        <taxon>Drosophilidae</taxon>
        <taxon>Drosophila</taxon>
    </lineage>
</organism>
<dbReference type="Proteomes" id="UP000494163">
    <property type="component" value="Chromosome 3L"/>
</dbReference>
<keyword evidence="2" id="KW-1185">Reference proteome</keyword>
<gene>
    <name evidence="1" type="ORF">Dbus_chr3Lg2176</name>
</gene>
<reference evidence="1 2" key="1">
    <citation type="submission" date="2015-08" db="EMBL/GenBank/DDBJ databases">
        <title>Ancestral chromatin configuration constrains chromatin evolution on differentiating sex chromosomes in Drosophila.</title>
        <authorList>
            <person name="Zhou Q."/>
            <person name="Bachtrog D."/>
        </authorList>
    </citation>
    <scope>NUCLEOTIDE SEQUENCE [LARGE SCALE GENOMIC DNA]</scope>
    <source>
        <tissue evidence="1">Whole larvae</tissue>
    </source>
</reference>
<name>A0A0M4EMP4_DROBS</name>
<dbReference type="EMBL" id="CP012525">
    <property type="protein sequence ID" value="ALC45010.1"/>
    <property type="molecule type" value="Genomic_DNA"/>
</dbReference>
<dbReference type="AlphaFoldDB" id="A0A0M4EMP4"/>
<sequence>MILPQLEENSQQQNNETQYTLADNYNISTLCCQNSEMDNGNAYFDHNQQANYEGNFNNFSSAAAASSSCYSSASAETLKPNNSYTINQGIAQSQSYADDSSADLNYLAQQQYSAYAPSAAAMTMPNYELQRQTAGFHDYHSQLGTMPSAQFKEESHVLSMGMSRTMNQAAVAPPSPYANSMQMQLSQASDNNSDYSYYQPNADYANQQQEPPIQSVYSADFKPPCGAGNNFNHSPMTEMSMSMPSGLEGASTGFYPASNFGNMAAAGQVYELEQNSATQAQYYPMNQTYQGNDLVYSQQHA</sequence>
<evidence type="ECO:0000313" key="1">
    <source>
        <dbReference type="EMBL" id="ALC45010.1"/>
    </source>
</evidence>
<evidence type="ECO:0000313" key="2">
    <source>
        <dbReference type="Proteomes" id="UP000494163"/>
    </source>
</evidence>
<accession>A0A0M4EMP4</accession>
<protein>
    <submittedName>
        <fullName evidence="1">Maker776</fullName>
    </submittedName>
</protein>
<proteinExistence type="predicted"/>